<feature type="region of interest" description="Disordered" evidence="1">
    <location>
        <begin position="792"/>
        <end position="811"/>
    </location>
</feature>
<organism evidence="2 3">
    <name type="scientific">Meristemomyces frigidus</name>
    <dbReference type="NCBI Taxonomy" id="1508187"/>
    <lineage>
        <taxon>Eukaryota</taxon>
        <taxon>Fungi</taxon>
        <taxon>Dikarya</taxon>
        <taxon>Ascomycota</taxon>
        <taxon>Pezizomycotina</taxon>
        <taxon>Dothideomycetes</taxon>
        <taxon>Dothideomycetidae</taxon>
        <taxon>Mycosphaerellales</taxon>
        <taxon>Teratosphaeriaceae</taxon>
        <taxon>Meristemomyces</taxon>
    </lineage>
</organism>
<accession>A0AAN7TM24</accession>
<comment type="caution">
    <text evidence="2">The sequence shown here is derived from an EMBL/GenBank/DDBJ whole genome shotgun (WGS) entry which is preliminary data.</text>
</comment>
<protein>
    <submittedName>
        <fullName evidence="2">Uncharacterized protein</fullName>
    </submittedName>
</protein>
<reference evidence="2" key="1">
    <citation type="submission" date="2023-08" db="EMBL/GenBank/DDBJ databases">
        <title>Black Yeasts Isolated from many extreme environments.</title>
        <authorList>
            <person name="Coleine C."/>
            <person name="Stajich J.E."/>
            <person name="Selbmann L."/>
        </authorList>
    </citation>
    <scope>NUCLEOTIDE SEQUENCE</scope>
    <source>
        <strain evidence="2">CCFEE 5401</strain>
    </source>
</reference>
<evidence type="ECO:0000256" key="1">
    <source>
        <dbReference type="SAM" id="MobiDB-lite"/>
    </source>
</evidence>
<dbReference type="EMBL" id="JAVRRL010000008">
    <property type="protein sequence ID" value="KAK5116388.1"/>
    <property type="molecule type" value="Genomic_DNA"/>
</dbReference>
<gene>
    <name evidence="2" type="ORF">LTR62_007935</name>
</gene>
<proteinExistence type="predicted"/>
<dbReference type="Proteomes" id="UP001310890">
    <property type="component" value="Unassembled WGS sequence"/>
</dbReference>
<dbReference type="AlphaFoldDB" id="A0AAN7TM24"/>
<evidence type="ECO:0000313" key="2">
    <source>
        <dbReference type="EMBL" id="KAK5116388.1"/>
    </source>
</evidence>
<evidence type="ECO:0000313" key="3">
    <source>
        <dbReference type="Proteomes" id="UP001310890"/>
    </source>
</evidence>
<sequence length="931" mass="105305">MAGNTQSYKVYRELPSIHGTRRKGHSDGQTIYRPIARQVIGDPAQATEIKNAVMQFAIRIRANSSHPSHRQYMGKELDFANLTRQPRTLFAALECPDFAPTEHVLWVIAQALGFQICIFHGISTSGTLPEPLQQVGSSELPVCRLLKVGKNENFASLLVDVSGKSLVGYLLEQQKVLGQQSKKTPSASCVGIKRISWTWEKKISRSFPPKCYNQYRPDSKLADLDGSQRLSRMDTFVVVVNEPQQVKPALDLLKEVLRRAPFQRRSVRTTSGCYEQLMLPHIAADCEFVKYTRASQSDAEFPPEEMCSVMCLGVSRHFFIMFNIVAMLEKPNQHTVPAIELLFRQVIFNPKLVKLWWNPEIDVIVMNRTIQQMYRGNGRPRTRSDHYHNADVEAIEPSDSPQYWFHSPFFDGKRPADLYFSLKITDDRTSPDCGIHPHDGGLRFVCHCHTGNIELAALLNSFCRQIGIDTPLVKWPNFRDKFNYADLLGAMLGHDRLAPILKYMKDAASRSPKGTEGFYKDLGLPGMAQDDCAMGYNIGDVAGQNLIFEELLACKDKNFVCGALYACSGKEEQCVADGPLVDYRELYPARTLLQSALRHHGDVPVFLDNPIAFLEPLFSNQTLKHRLTKLLPCRRARSPYNIVVDEQVFNLANTALLKPWEHDKRVAILRQYETNQCRGSIQAQLYTFPPDDFLAELCNKQKVVLQDMLDPTLLCMPHTMVLPAPARHDTPVVRAGSTYSEALIDLLRSLHTTGMQPPPGFLAPRGDPDGLPERLNRYAGQDLPDANAIRSAYNRKSSRQPGGVPRRLSRSENEKTYLEFQREKDAFIANIVGDHKDNENLNAAEGRPVSFDKSDVFDPEGRNYRKRARLAQDWNQPGIVEGYEVAANGEWMSLATVKEKTLNERLQLEESDWDVTAEWNASSPNSKRLRE</sequence>
<name>A0AAN7TM24_9PEZI</name>